<evidence type="ECO:0000256" key="2">
    <source>
        <dbReference type="SAM" id="SignalP"/>
    </source>
</evidence>
<feature type="compositionally biased region" description="Polar residues" evidence="1">
    <location>
        <begin position="463"/>
        <end position="472"/>
    </location>
</feature>
<feature type="region of interest" description="Disordered" evidence="1">
    <location>
        <begin position="89"/>
        <end position="485"/>
    </location>
</feature>
<keyword evidence="2" id="KW-0732">Signal</keyword>
<feature type="signal peptide" evidence="2">
    <location>
        <begin position="1"/>
        <end position="28"/>
    </location>
</feature>
<sequence length="673" mass="72237">IRTSLHLSFAFAILYVWFTMESAAKSDAVNGTPGKVVKPVSVVLDESGPSVERNGDHGETIEDIISELNATAKKEEPEKDEPLVEVLTLDSLESDEQPNLDSSDQWDRKTESVASSPGSFGEVATHGEEKASMVLTDAPVGGEGEVPVPLTDEVPSEDAEKPAEASNGGTAELESQASPECSGATDAVAEPKLADELTEKKPEETKPNLEDVDAGSEEATTLSCDIKAPDEALQSPRRTSRQRTISVKLAESNTSSPNRARRRGSEASGASSAESSPVKPGAKQCLTSDSESDAPLAQRRKMLRSEDQPTVAAKTKRLTSDSESDTPLAQKKPKTTSTEGRPTAAVKAKKLTSDSESDSPVAKRRKVPTRRPSSTVEVSERSQVKRATRVQSAEPPSKRMLIKRSAKQSKETGETSKDNEGQDTQGSEHSCATDTEAVNKKKTPSLAGKTKRKAAEQELPANSCDSTPAKQSLNEDHGKPDGASELTKENMSMLESALTTGSAPSVVVNKKTKKAPKGKELNKQDIVKEDVVDDLNVSNISTNGGSCAVESGELVSKQTSSAETVEKASSWSVCQFTESDRLLQESISLSLKNRVPVSNRSYLMVEVPSGNARRTWGPASKCRRPTIIFGGCDPLNTYVNIKGVRVPLRQWQHVSRITPTVRLTDIFRCLPSA</sequence>
<feature type="compositionally biased region" description="Basic and acidic residues" evidence="1">
    <location>
        <begin position="473"/>
        <end position="485"/>
    </location>
</feature>
<feature type="compositionally biased region" description="Polar residues" evidence="1">
    <location>
        <begin position="167"/>
        <end position="179"/>
    </location>
</feature>
<organism evidence="3">
    <name type="scientific">Amblyomma aureolatum</name>
    <dbReference type="NCBI Taxonomy" id="187763"/>
    <lineage>
        <taxon>Eukaryota</taxon>
        <taxon>Metazoa</taxon>
        <taxon>Ecdysozoa</taxon>
        <taxon>Arthropoda</taxon>
        <taxon>Chelicerata</taxon>
        <taxon>Arachnida</taxon>
        <taxon>Acari</taxon>
        <taxon>Parasitiformes</taxon>
        <taxon>Ixodida</taxon>
        <taxon>Ixodoidea</taxon>
        <taxon>Ixodidae</taxon>
        <taxon>Amblyomminae</taxon>
        <taxon>Amblyomma</taxon>
    </lineage>
</organism>
<proteinExistence type="evidence at transcript level"/>
<reference evidence="3" key="1">
    <citation type="journal article" date="2017" name="Front. Cell. Infect. Microbiol.">
        <title>The Distinct Transcriptional Response of the Midgut of Amblyomma sculptum and Amblyomma aureolatum Ticks to Rickettsia rickettsii Correlates to Their Differences in Susceptibility to Infection.</title>
        <authorList>
            <person name="Martins L.A."/>
            <person name="Galletti M.F.B.M."/>
            <person name="Ribeiro J.M."/>
            <person name="Fujita A."/>
            <person name="Costa F.B."/>
            <person name="Labruna M.B."/>
            <person name="Daffre S."/>
            <person name="Fogaca A.C."/>
        </authorList>
    </citation>
    <scope>NUCLEOTIDE SEQUENCE</scope>
</reference>
<feature type="chain" id="PRO_5009116051" evidence="2">
    <location>
        <begin position="29"/>
        <end position="673"/>
    </location>
</feature>
<feature type="compositionally biased region" description="Polar residues" evidence="1">
    <location>
        <begin position="422"/>
        <end position="433"/>
    </location>
</feature>
<evidence type="ECO:0000256" key="1">
    <source>
        <dbReference type="SAM" id="MobiDB-lite"/>
    </source>
</evidence>
<evidence type="ECO:0000313" key="3">
    <source>
        <dbReference type="EMBL" id="JAT96978.1"/>
    </source>
</evidence>
<feature type="non-terminal residue" evidence="3">
    <location>
        <position position="1"/>
    </location>
</feature>
<dbReference type="EMBL" id="GFAC01002210">
    <property type="protein sequence ID" value="JAT96978.1"/>
    <property type="molecule type" value="mRNA"/>
</dbReference>
<feature type="compositionally biased region" description="Basic and acidic residues" evidence="1">
    <location>
        <begin position="192"/>
        <end position="209"/>
    </location>
</feature>
<name>A0A1E1XCN7_9ACAR</name>
<feature type="compositionally biased region" description="Basic and acidic residues" evidence="1">
    <location>
        <begin position="408"/>
        <end position="420"/>
    </location>
</feature>
<accession>A0A1E1XCN7</accession>
<feature type="compositionally biased region" description="Low complexity" evidence="1">
    <location>
        <begin position="266"/>
        <end position="276"/>
    </location>
</feature>
<dbReference type="AlphaFoldDB" id="A0A1E1XCN7"/>
<protein>
    <submittedName>
        <fullName evidence="3">Putative nucleolar and coiled-body phosphoprotein 1-like isoform x1</fullName>
    </submittedName>
</protein>